<gene>
    <name evidence="1" type="ORF">SAMN05216234_12646</name>
</gene>
<proteinExistence type="predicted"/>
<accession>A0A1I5RFL7</accession>
<sequence>MRLFLLFFIVVTVFAFESMVQEKVVTLEAKLFPKIVKIDLNYKKKLIDGKILMALVYDTKKNEKLAEIFKKAIENSNDSEIEIVLLPLDKISKNFTAYVLFLNPYNVKHFLKKEQNDKLVFAYDSFLLSKGAMISLDIGEKVKPIINIHALKRSGIKINPLFVKLSKVYSDEY</sequence>
<dbReference type="STRING" id="223786.SAMN05216234_12646"/>
<dbReference type="Proteomes" id="UP000199227">
    <property type="component" value="Unassembled WGS sequence"/>
</dbReference>
<evidence type="ECO:0000313" key="2">
    <source>
        <dbReference type="Proteomes" id="UP000199227"/>
    </source>
</evidence>
<name>A0A1I5RFL7_9BACT</name>
<organism evidence="1 2">
    <name type="scientific">Hydrogenimonas thermophila</name>
    <dbReference type="NCBI Taxonomy" id="223786"/>
    <lineage>
        <taxon>Bacteria</taxon>
        <taxon>Pseudomonadati</taxon>
        <taxon>Campylobacterota</taxon>
        <taxon>Epsilonproteobacteria</taxon>
        <taxon>Campylobacterales</taxon>
        <taxon>Hydrogenimonadaceae</taxon>
        <taxon>Hydrogenimonas</taxon>
    </lineage>
</organism>
<dbReference type="RefSeq" id="WP_092912967.1">
    <property type="nucleotide sequence ID" value="NZ_FOXB01000026.1"/>
</dbReference>
<dbReference type="EMBL" id="FOXB01000026">
    <property type="protein sequence ID" value="SFP57368.1"/>
    <property type="molecule type" value="Genomic_DNA"/>
</dbReference>
<dbReference type="AlphaFoldDB" id="A0A1I5RFL7"/>
<keyword evidence="2" id="KW-1185">Reference proteome</keyword>
<dbReference type="OrthoDB" id="9921268at2"/>
<reference evidence="1 2" key="1">
    <citation type="submission" date="2016-10" db="EMBL/GenBank/DDBJ databases">
        <authorList>
            <person name="de Groot N.N."/>
        </authorList>
    </citation>
    <scope>NUCLEOTIDE SEQUENCE [LARGE SCALE GENOMIC DNA]</scope>
    <source>
        <strain evidence="1 2">EP1-55-1</strain>
    </source>
</reference>
<protein>
    <submittedName>
        <fullName evidence="1">Uncharacterized protein</fullName>
    </submittedName>
</protein>
<evidence type="ECO:0000313" key="1">
    <source>
        <dbReference type="EMBL" id="SFP57368.1"/>
    </source>
</evidence>